<keyword evidence="6" id="KW-1185">Reference proteome</keyword>
<feature type="region of interest" description="Disordered" evidence="3">
    <location>
        <begin position="1"/>
        <end position="28"/>
    </location>
</feature>
<feature type="compositionally biased region" description="Pro residues" evidence="3">
    <location>
        <begin position="364"/>
        <end position="373"/>
    </location>
</feature>
<name>A0A9N8HS96_9STRA</name>
<evidence type="ECO:0000313" key="5">
    <source>
        <dbReference type="EMBL" id="CAB9525518.1"/>
    </source>
</evidence>
<dbReference type="Proteomes" id="UP001153069">
    <property type="component" value="Unassembled WGS sequence"/>
</dbReference>
<evidence type="ECO:0000259" key="4">
    <source>
        <dbReference type="Pfam" id="PF00857"/>
    </source>
</evidence>
<evidence type="ECO:0000256" key="3">
    <source>
        <dbReference type="SAM" id="MobiDB-lite"/>
    </source>
</evidence>
<reference evidence="5" key="1">
    <citation type="submission" date="2020-06" db="EMBL/GenBank/DDBJ databases">
        <authorList>
            <consortium name="Plant Systems Biology data submission"/>
        </authorList>
    </citation>
    <scope>NUCLEOTIDE SEQUENCE</scope>
    <source>
        <strain evidence="5">D6</strain>
    </source>
</reference>
<keyword evidence="2" id="KW-0378">Hydrolase</keyword>
<proteinExistence type="inferred from homology"/>
<protein>
    <submittedName>
        <fullName evidence="5">Isochorismatase family</fullName>
    </submittedName>
</protein>
<comment type="caution">
    <text evidence="5">The sequence shown here is derived from an EMBL/GenBank/DDBJ whole genome shotgun (WGS) entry which is preliminary data.</text>
</comment>
<dbReference type="GO" id="GO:0016787">
    <property type="term" value="F:hydrolase activity"/>
    <property type="evidence" value="ECO:0007669"/>
    <property type="project" value="UniProtKB-KW"/>
</dbReference>
<feature type="compositionally biased region" description="Polar residues" evidence="3">
    <location>
        <begin position="343"/>
        <end position="355"/>
    </location>
</feature>
<dbReference type="Gene3D" id="3.40.50.850">
    <property type="entry name" value="Isochorismatase-like"/>
    <property type="match status" value="1"/>
</dbReference>
<feature type="region of interest" description="Disordered" evidence="3">
    <location>
        <begin position="334"/>
        <end position="373"/>
    </location>
</feature>
<evidence type="ECO:0000313" key="6">
    <source>
        <dbReference type="Proteomes" id="UP001153069"/>
    </source>
</evidence>
<organism evidence="5 6">
    <name type="scientific">Seminavis robusta</name>
    <dbReference type="NCBI Taxonomy" id="568900"/>
    <lineage>
        <taxon>Eukaryota</taxon>
        <taxon>Sar</taxon>
        <taxon>Stramenopiles</taxon>
        <taxon>Ochrophyta</taxon>
        <taxon>Bacillariophyta</taxon>
        <taxon>Bacillariophyceae</taxon>
        <taxon>Bacillariophycidae</taxon>
        <taxon>Naviculales</taxon>
        <taxon>Naviculaceae</taxon>
        <taxon>Seminavis</taxon>
    </lineage>
</organism>
<evidence type="ECO:0000256" key="2">
    <source>
        <dbReference type="ARBA" id="ARBA00022801"/>
    </source>
</evidence>
<dbReference type="InterPro" id="IPR050272">
    <property type="entry name" value="Isochorismatase-like_hydrls"/>
</dbReference>
<dbReference type="OrthoDB" id="167809at2759"/>
<dbReference type="Pfam" id="PF00857">
    <property type="entry name" value="Isochorismatase"/>
    <property type="match status" value="1"/>
</dbReference>
<accession>A0A9N8HS96</accession>
<comment type="similarity">
    <text evidence="1">Belongs to the isochorismatase family.</text>
</comment>
<dbReference type="InterPro" id="IPR036380">
    <property type="entry name" value="Isochorismatase-like_sf"/>
</dbReference>
<sequence>MTNTNTTNNTKKRDREEEEEPDQASPYQELKWNHAPPLFLNDKFDNPNELLQNEKTTPPIHAGRTALLVVDVQPEYWSHCPAVRQDFPDFPKHLERLVAQCRKQKAKIIWVRADYRYAHSPWLVQFARLHQGTIPAEVHSSASDCETIPWEDFATPQGGEYVIPKTSWSSTRHTALMDLLKQSGIDTVLVCGLITSVCVQHSAFGIFEAGYRTLLVTDACADRGKARHDAALALYGDYMYELLTVQDLCQKDKPFYLRPAQPVWLTKESVDNLVQPTFFNSLQDSIVTKQHEEQHEEQEKPNKVAKVDHHPIFYKMPTTRTTAATTVSVATEKQDNKKVTIHPTDSNSSLSTMTSPVLAGATEPPAPPGTIRV</sequence>
<dbReference type="PANTHER" id="PTHR43540">
    <property type="entry name" value="PEROXYUREIDOACRYLATE/UREIDOACRYLATE AMIDOHYDROLASE-RELATED"/>
    <property type="match status" value="1"/>
</dbReference>
<evidence type="ECO:0000256" key="1">
    <source>
        <dbReference type="ARBA" id="ARBA00006336"/>
    </source>
</evidence>
<dbReference type="CDD" id="cd00431">
    <property type="entry name" value="cysteine_hydrolases"/>
    <property type="match status" value="1"/>
</dbReference>
<dbReference type="InterPro" id="IPR000868">
    <property type="entry name" value="Isochorismatase-like_dom"/>
</dbReference>
<dbReference type="AlphaFoldDB" id="A0A9N8HS96"/>
<feature type="domain" description="Isochorismatase-like" evidence="4">
    <location>
        <begin position="65"/>
        <end position="246"/>
    </location>
</feature>
<gene>
    <name evidence="5" type="ORF">SEMRO_1688_G291240.1</name>
</gene>
<dbReference type="EMBL" id="CAICTM010001686">
    <property type="protein sequence ID" value="CAB9525518.1"/>
    <property type="molecule type" value="Genomic_DNA"/>
</dbReference>
<dbReference type="SUPFAM" id="SSF52499">
    <property type="entry name" value="Isochorismatase-like hydrolases"/>
    <property type="match status" value="1"/>
</dbReference>